<sequence>MPLCTPASYNVLLAGYFYNRLPSAGCRRRLGTFFVLRNDRAVEGLLHCHLSQRRPLRSIDKPDSPFGASTPMKYRKADRLSSAYLSAIRCRSFLILAIPRGNFTI</sequence>
<dbReference type="EMBL" id="JAAALK010000287">
    <property type="protein sequence ID" value="KAG8056993.1"/>
    <property type="molecule type" value="Genomic_DNA"/>
</dbReference>
<evidence type="ECO:0000313" key="1">
    <source>
        <dbReference type="EMBL" id="KAG8056993.1"/>
    </source>
</evidence>
<evidence type="ECO:0000313" key="2">
    <source>
        <dbReference type="Proteomes" id="UP000729402"/>
    </source>
</evidence>
<keyword evidence="2" id="KW-1185">Reference proteome</keyword>
<dbReference type="Proteomes" id="UP000729402">
    <property type="component" value="Unassembled WGS sequence"/>
</dbReference>
<reference evidence="1" key="2">
    <citation type="submission" date="2021-02" db="EMBL/GenBank/DDBJ databases">
        <authorList>
            <person name="Kimball J.A."/>
            <person name="Haas M.W."/>
            <person name="Macchietto M."/>
            <person name="Kono T."/>
            <person name="Duquette J."/>
            <person name="Shao M."/>
        </authorList>
    </citation>
    <scope>NUCLEOTIDE SEQUENCE</scope>
    <source>
        <tissue evidence="1">Fresh leaf tissue</tissue>
    </source>
</reference>
<name>A0A8J5S2N8_ZIZPA</name>
<organism evidence="1 2">
    <name type="scientific">Zizania palustris</name>
    <name type="common">Northern wild rice</name>
    <dbReference type="NCBI Taxonomy" id="103762"/>
    <lineage>
        <taxon>Eukaryota</taxon>
        <taxon>Viridiplantae</taxon>
        <taxon>Streptophyta</taxon>
        <taxon>Embryophyta</taxon>
        <taxon>Tracheophyta</taxon>
        <taxon>Spermatophyta</taxon>
        <taxon>Magnoliopsida</taxon>
        <taxon>Liliopsida</taxon>
        <taxon>Poales</taxon>
        <taxon>Poaceae</taxon>
        <taxon>BOP clade</taxon>
        <taxon>Oryzoideae</taxon>
        <taxon>Oryzeae</taxon>
        <taxon>Zizaniinae</taxon>
        <taxon>Zizania</taxon>
    </lineage>
</organism>
<accession>A0A8J5S2N8</accession>
<reference evidence="1" key="1">
    <citation type="journal article" date="2021" name="bioRxiv">
        <title>Whole Genome Assembly and Annotation of Northern Wild Rice, Zizania palustris L., Supports a Whole Genome Duplication in the Zizania Genus.</title>
        <authorList>
            <person name="Haas M."/>
            <person name="Kono T."/>
            <person name="Macchietto M."/>
            <person name="Millas R."/>
            <person name="McGilp L."/>
            <person name="Shao M."/>
            <person name="Duquette J."/>
            <person name="Hirsch C.N."/>
            <person name="Kimball J."/>
        </authorList>
    </citation>
    <scope>NUCLEOTIDE SEQUENCE</scope>
    <source>
        <tissue evidence="1">Fresh leaf tissue</tissue>
    </source>
</reference>
<gene>
    <name evidence="1" type="ORF">GUJ93_ZPchr0002g24296</name>
</gene>
<protein>
    <submittedName>
        <fullName evidence="1">Uncharacterized protein</fullName>
    </submittedName>
</protein>
<dbReference type="AlphaFoldDB" id="A0A8J5S2N8"/>
<proteinExistence type="predicted"/>
<comment type="caution">
    <text evidence="1">The sequence shown here is derived from an EMBL/GenBank/DDBJ whole genome shotgun (WGS) entry which is preliminary data.</text>
</comment>